<organism evidence="1">
    <name type="scientific">uncultured Caudovirales phage</name>
    <dbReference type="NCBI Taxonomy" id="2100421"/>
    <lineage>
        <taxon>Viruses</taxon>
        <taxon>Duplodnaviria</taxon>
        <taxon>Heunggongvirae</taxon>
        <taxon>Uroviricota</taxon>
        <taxon>Caudoviricetes</taxon>
        <taxon>Peduoviridae</taxon>
        <taxon>Maltschvirus</taxon>
        <taxon>Maltschvirus maltsch</taxon>
    </lineage>
</organism>
<proteinExistence type="predicted"/>
<reference evidence="1" key="1">
    <citation type="submission" date="2020-04" db="EMBL/GenBank/DDBJ databases">
        <authorList>
            <person name="Chiriac C."/>
            <person name="Salcher M."/>
            <person name="Ghai R."/>
            <person name="Kavagutti S V."/>
        </authorList>
    </citation>
    <scope>NUCLEOTIDE SEQUENCE</scope>
</reference>
<name>A0A6J5M405_9CAUD</name>
<evidence type="ECO:0008006" key="2">
    <source>
        <dbReference type="Google" id="ProtNLM"/>
    </source>
</evidence>
<dbReference type="Pfam" id="PF25675">
    <property type="entry name" value="Phage_nozzle"/>
    <property type="match status" value="2"/>
</dbReference>
<accession>A0A6J5M405</accession>
<evidence type="ECO:0000313" key="1">
    <source>
        <dbReference type="EMBL" id="CAB4140921.1"/>
    </source>
</evidence>
<protein>
    <recommendedName>
        <fullName evidence="2">Tail tubular protein B</fullName>
    </recommendedName>
</protein>
<dbReference type="EMBL" id="LR796384">
    <property type="protein sequence ID" value="CAB4140921.1"/>
    <property type="molecule type" value="Genomic_DNA"/>
</dbReference>
<gene>
    <name evidence="1" type="ORF">UFOVP401_21</name>
</gene>
<dbReference type="InterPro" id="IPR058003">
    <property type="entry name" value="Phage_gp12"/>
</dbReference>
<sequence>MPLITSPIPNFIGGVSQQPPAIRATNEAEAIDNAVPSPVEGLMKRPPSEHISAVANSSGTLRTCSLTQPPFIHMIERDESERYLLSVQQDGTLDIYDLAGNRKTLYVDGATTLGTATADQRKILTIGDVSFILNTTTTVTAPATLSSSTPTNYARSGLLWVRQANYNREHTVKLKAGATTTIFTHHTRTKVITQPGSSGTDGTYTNVQLTYVFGTKAATYPTATIVVSGGKVTKVNLLTNGNEWESANLSVKLTATPANIGNVNNFEVEIAALATGEVGTEHVADALFTGDCAGYIGPVGGIDAHATYGNSTHHDGVIYLQSTADFTVELVDDFAGEGIIFIRDEVVRFEDLPPTAPHGYTVRVLGSPESDIDDYYVKFVADNGTFSRGIWEETVAPGVKYLWTNSTLPAILIRQSDGTFMLKYADGSTPGSNVPAGADYSTYKWTNRLVGNDETNPYPSFLGLKIQEMVLHQNRLGFMSGENIVFSEVSSFFNFFRTTTLDLLDSDIIDIASSSPRIGKILAAIPFNRDLILFTPNSQMVLRGGDVLSPKSIALIPAADYENQASIVKPVASANSIFFTYSNGDYVGMRELIPQPALDGAYLANDLTNNVARYIPGLPTHLTATTHDNIAFIVSQGNLYGYRYFTVNNERVQSAWFRFTFADSSVISGAFAKAIWAGFVESDLYIAVLRTATNSSTAFITYEKIRMGAGISDSAVSSRDWLTHLDQRKYYAAGTGTYNSTTGRTTFTLAKPLSHGNVQVVGTNGYVLSKTGGTNYSEPTAGTVVVNGDWSARAVWIGVPYTMTFQFSTQYLKGAAGRGQAALVSGRYQLRYLTLQYADTAYFRVTAEIKTEDTYVYPFTGEIIGTGVIGVTNISSGAVRIPVFSKNDNLILKIINDSHMPSKFLSGEMEAYYNDRAQRYNA</sequence>